<dbReference type="PROSITE" id="PS51186">
    <property type="entry name" value="GNAT"/>
    <property type="match status" value="1"/>
</dbReference>
<accession>L1IXJ7</accession>
<feature type="compositionally biased region" description="Basic and acidic residues" evidence="1">
    <location>
        <begin position="434"/>
        <end position="446"/>
    </location>
</feature>
<dbReference type="Gene3D" id="3.40.630.30">
    <property type="match status" value="1"/>
</dbReference>
<reference evidence="4" key="3">
    <citation type="submission" date="2016-03" db="UniProtKB">
        <authorList>
            <consortium name="EnsemblProtists"/>
        </authorList>
    </citation>
    <scope>IDENTIFICATION</scope>
</reference>
<gene>
    <name evidence="3" type="ORF">GUITHDRAFT_142355</name>
</gene>
<dbReference type="AlphaFoldDB" id="L1IXJ7"/>
<keyword evidence="5" id="KW-1185">Reference proteome</keyword>
<dbReference type="GeneID" id="17297634"/>
<protein>
    <recommendedName>
        <fullName evidence="2">N-acetyltransferase domain-containing protein</fullName>
    </recommendedName>
</protein>
<dbReference type="InterPro" id="IPR000182">
    <property type="entry name" value="GNAT_dom"/>
</dbReference>
<reference evidence="5" key="2">
    <citation type="submission" date="2012-11" db="EMBL/GenBank/DDBJ databases">
        <authorList>
            <person name="Kuo A."/>
            <person name="Curtis B.A."/>
            <person name="Tanifuji G."/>
            <person name="Burki F."/>
            <person name="Gruber A."/>
            <person name="Irimia M."/>
            <person name="Maruyama S."/>
            <person name="Arias M.C."/>
            <person name="Ball S.G."/>
            <person name="Gile G.H."/>
            <person name="Hirakawa Y."/>
            <person name="Hopkins J.F."/>
            <person name="Rensing S.A."/>
            <person name="Schmutz J."/>
            <person name="Symeonidi A."/>
            <person name="Elias M."/>
            <person name="Eveleigh R.J."/>
            <person name="Herman E.K."/>
            <person name="Klute M.J."/>
            <person name="Nakayama T."/>
            <person name="Obornik M."/>
            <person name="Reyes-Prieto A."/>
            <person name="Armbrust E.V."/>
            <person name="Aves S.J."/>
            <person name="Beiko R.G."/>
            <person name="Coutinho P."/>
            <person name="Dacks J.B."/>
            <person name="Durnford D.G."/>
            <person name="Fast N.M."/>
            <person name="Green B.R."/>
            <person name="Grisdale C."/>
            <person name="Hempe F."/>
            <person name="Henrissat B."/>
            <person name="Hoppner M.P."/>
            <person name="Ishida K.-I."/>
            <person name="Kim E."/>
            <person name="Koreny L."/>
            <person name="Kroth P.G."/>
            <person name="Liu Y."/>
            <person name="Malik S.-B."/>
            <person name="Maier U.G."/>
            <person name="McRose D."/>
            <person name="Mock T."/>
            <person name="Neilson J.A."/>
            <person name="Onodera N.T."/>
            <person name="Poole A.M."/>
            <person name="Pritham E.J."/>
            <person name="Richards T.A."/>
            <person name="Rocap G."/>
            <person name="Roy S.W."/>
            <person name="Sarai C."/>
            <person name="Schaack S."/>
            <person name="Shirato S."/>
            <person name="Slamovits C.H."/>
            <person name="Spencer D.F."/>
            <person name="Suzuki S."/>
            <person name="Worden A.Z."/>
            <person name="Zauner S."/>
            <person name="Barry K."/>
            <person name="Bell C."/>
            <person name="Bharti A.K."/>
            <person name="Crow J.A."/>
            <person name="Grimwood J."/>
            <person name="Kramer R."/>
            <person name="Lindquist E."/>
            <person name="Lucas S."/>
            <person name="Salamov A."/>
            <person name="McFadden G.I."/>
            <person name="Lane C.E."/>
            <person name="Keeling P.J."/>
            <person name="Gray M.W."/>
            <person name="Grigoriev I.V."/>
            <person name="Archibald J.M."/>
        </authorList>
    </citation>
    <scope>NUCLEOTIDE SEQUENCE</scope>
    <source>
        <strain evidence="5">CCMP2712</strain>
    </source>
</reference>
<evidence type="ECO:0000256" key="1">
    <source>
        <dbReference type="SAM" id="MobiDB-lite"/>
    </source>
</evidence>
<sequence>MAEREEVVEELRSCSRYRMEEEEEKGGRTRMNIGPEEGGEDRVWKFSGILRKVGVGAEAREGECFLVRTVKEGDEKKVLRFLRRGLSEESRRTFAPYPYEQSDEELEEVLRSSIRDSVLRRSLSLILLRCHHREERKEGGKGKQKPAEMREGEVVTHGFLWASDTALPELGVAVADDEQGKGLGAAMMSVLVGLGRSLGKEAIELTTMLDNGRAKSLYEKCQFITLGTILNPLGSFEGRAIPSGISEEYQMVRILREENRKQVEQMLKDKRSRAVELFGALREKQLVGSSAPAARRLPPTAISSALSFFAPWEEGPDAENLVVSAAAHLLGVIRQSDRSKRKHTGRLLAPLDPRKASRRYLRGCEDEDEDDGGGEDEDEDDWGGEEDEDEDDGGGKDEDEDDWGGEEDEDEDDGGGEDEDEDDGGGEDEDEEGDAGRGRGRVEWRSDTLGVGRNDGEDWGQEQEGVCEGWRITRLRTR</sequence>
<dbReference type="KEGG" id="gtt:GUITHDRAFT_142355"/>
<feature type="domain" description="N-acetyltransferase" evidence="2">
    <location>
        <begin position="65"/>
        <end position="256"/>
    </location>
</feature>
<dbReference type="EnsemblProtists" id="EKX40956">
    <property type="protein sequence ID" value="EKX40956"/>
    <property type="gene ID" value="GUITHDRAFT_142355"/>
</dbReference>
<organism evidence="3">
    <name type="scientific">Guillardia theta (strain CCMP2712)</name>
    <name type="common">Cryptophyte</name>
    <dbReference type="NCBI Taxonomy" id="905079"/>
    <lineage>
        <taxon>Eukaryota</taxon>
        <taxon>Cryptophyceae</taxon>
        <taxon>Pyrenomonadales</taxon>
        <taxon>Geminigeraceae</taxon>
        <taxon>Guillardia</taxon>
    </lineage>
</organism>
<name>L1IXJ7_GUITC</name>
<dbReference type="Pfam" id="PF00583">
    <property type="entry name" value="Acetyltransf_1"/>
    <property type="match status" value="1"/>
</dbReference>
<dbReference type="SUPFAM" id="SSF55729">
    <property type="entry name" value="Acyl-CoA N-acyltransferases (Nat)"/>
    <property type="match status" value="1"/>
</dbReference>
<evidence type="ECO:0000313" key="5">
    <source>
        <dbReference type="Proteomes" id="UP000011087"/>
    </source>
</evidence>
<reference evidence="3 5" key="1">
    <citation type="journal article" date="2012" name="Nature">
        <title>Algal genomes reveal evolutionary mosaicism and the fate of nucleomorphs.</title>
        <authorList>
            <consortium name="DOE Joint Genome Institute"/>
            <person name="Curtis B.A."/>
            <person name="Tanifuji G."/>
            <person name="Burki F."/>
            <person name="Gruber A."/>
            <person name="Irimia M."/>
            <person name="Maruyama S."/>
            <person name="Arias M.C."/>
            <person name="Ball S.G."/>
            <person name="Gile G.H."/>
            <person name="Hirakawa Y."/>
            <person name="Hopkins J.F."/>
            <person name="Kuo A."/>
            <person name="Rensing S.A."/>
            <person name="Schmutz J."/>
            <person name="Symeonidi A."/>
            <person name="Elias M."/>
            <person name="Eveleigh R.J."/>
            <person name="Herman E.K."/>
            <person name="Klute M.J."/>
            <person name="Nakayama T."/>
            <person name="Obornik M."/>
            <person name="Reyes-Prieto A."/>
            <person name="Armbrust E.V."/>
            <person name="Aves S.J."/>
            <person name="Beiko R.G."/>
            <person name="Coutinho P."/>
            <person name="Dacks J.B."/>
            <person name="Durnford D.G."/>
            <person name="Fast N.M."/>
            <person name="Green B.R."/>
            <person name="Grisdale C.J."/>
            <person name="Hempel F."/>
            <person name="Henrissat B."/>
            <person name="Hoppner M.P."/>
            <person name="Ishida K."/>
            <person name="Kim E."/>
            <person name="Koreny L."/>
            <person name="Kroth P.G."/>
            <person name="Liu Y."/>
            <person name="Malik S.B."/>
            <person name="Maier U.G."/>
            <person name="McRose D."/>
            <person name="Mock T."/>
            <person name="Neilson J.A."/>
            <person name="Onodera N.T."/>
            <person name="Poole A.M."/>
            <person name="Pritham E.J."/>
            <person name="Richards T.A."/>
            <person name="Rocap G."/>
            <person name="Roy S.W."/>
            <person name="Sarai C."/>
            <person name="Schaack S."/>
            <person name="Shirato S."/>
            <person name="Slamovits C.H."/>
            <person name="Spencer D.F."/>
            <person name="Suzuki S."/>
            <person name="Worden A.Z."/>
            <person name="Zauner S."/>
            <person name="Barry K."/>
            <person name="Bell C."/>
            <person name="Bharti A.K."/>
            <person name="Crow J.A."/>
            <person name="Grimwood J."/>
            <person name="Kramer R."/>
            <person name="Lindquist E."/>
            <person name="Lucas S."/>
            <person name="Salamov A."/>
            <person name="McFadden G.I."/>
            <person name="Lane C.E."/>
            <person name="Keeling P.J."/>
            <person name="Gray M.W."/>
            <person name="Grigoriev I.V."/>
            <person name="Archibald J.M."/>
        </authorList>
    </citation>
    <scope>NUCLEOTIDE SEQUENCE</scope>
    <source>
        <strain evidence="3 5">CCMP2712</strain>
    </source>
</reference>
<dbReference type="RefSeq" id="XP_005827936.1">
    <property type="nucleotide sequence ID" value="XM_005827879.1"/>
</dbReference>
<dbReference type="CDD" id="cd04301">
    <property type="entry name" value="NAT_SF"/>
    <property type="match status" value="1"/>
</dbReference>
<evidence type="ECO:0000259" key="2">
    <source>
        <dbReference type="PROSITE" id="PS51186"/>
    </source>
</evidence>
<feature type="region of interest" description="Disordered" evidence="1">
    <location>
        <begin position="358"/>
        <end position="463"/>
    </location>
</feature>
<dbReference type="PaxDb" id="55529-EKX40956"/>
<evidence type="ECO:0000313" key="4">
    <source>
        <dbReference type="EnsemblProtists" id="EKX40956"/>
    </source>
</evidence>
<evidence type="ECO:0000313" key="3">
    <source>
        <dbReference type="EMBL" id="EKX40956.1"/>
    </source>
</evidence>
<feature type="compositionally biased region" description="Acidic residues" evidence="1">
    <location>
        <begin position="365"/>
        <end position="433"/>
    </location>
</feature>
<dbReference type="GO" id="GO:0016747">
    <property type="term" value="F:acyltransferase activity, transferring groups other than amino-acyl groups"/>
    <property type="evidence" value="ECO:0007669"/>
    <property type="project" value="InterPro"/>
</dbReference>
<dbReference type="HOGENOM" id="CLU_571701_0_0_1"/>
<dbReference type="InterPro" id="IPR016181">
    <property type="entry name" value="Acyl_CoA_acyltransferase"/>
</dbReference>
<dbReference type="Proteomes" id="UP000011087">
    <property type="component" value="Unassembled WGS sequence"/>
</dbReference>
<dbReference type="EMBL" id="JH993027">
    <property type="protein sequence ID" value="EKX40956.1"/>
    <property type="molecule type" value="Genomic_DNA"/>
</dbReference>
<proteinExistence type="predicted"/>